<evidence type="ECO:0000256" key="1">
    <source>
        <dbReference type="SAM" id="Phobius"/>
    </source>
</evidence>
<sequence length="668" mass="74844">MFQQVEKWNRQMKKWLWLVVIVGLVAAIPVAVQRVQTEQSANKVEIVFNYRNLVDMSALMPKPHEFIDEQLGRLKDAGIHTMALFESNLSDLKSARRLWIYNSNDAATLQKKLPPLNENYTYLLFTSSENEQKLSPMIEKTFLRLGVEVRTWQHEGRNGLILETPVESAVMKSMPQDPITIQKLVDKGYTIMPRLSDSSEYDQEQMDELLQYYNSLGVTRILFDGDAVKGFNDDAEKKSLTGFAELLNKYNIGIAAIEGLKKPQQGMNKLAYLTKYNVVRLHSINDQESFNEIDVLADRFSLATKDRNIRMIYLNTAAKKDMKKSEIVTSIDNLIHTLKEPGDAIASIEKNGFTMGTAEPFTVFDASWQKIAKIIVVIGGVALIALMLSYFVPVVMLPAFVLGLIGSAGMYVLKPAFFEQVLALGVAISAPTIAMVLAVRRVDMSPPVTSFKARFGKSVGLFLRTTVLSLMAIPFVIALLNNITYSLVINQFRGVSLLHFLPIGLTALYIFLYRGDSVVKEANRWLKMPVTVLMVVAAGVAGVVGMYYLSRTGNAGNVSSLEKSFRSLLENTLGVRPRNKEFLMAHPLFLIAAFAAYRYRIALYAFIIAVIGQLSMVDTFAHIHTPIIMSTIRTLLGLGLGLVIGIIGIFVWTIIERCWDAWRPKLQE</sequence>
<feature type="transmembrane region" description="Helical" evidence="1">
    <location>
        <begin position="604"/>
        <end position="623"/>
    </location>
</feature>
<feature type="transmembrane region" description="Helical" evidence="1">
    <location>
        <begin position="525"/>
        <end position="549"/>
    </location>
</feature>
<keyword evidence="1" id="KW-0812">Transmembrane</keyword>
<feature type="transmembrane region" description="Helical" evidence="1">
    <location>
        <begin position="461"/>
        <end position="480"/>
    </location>
</feature>
<evidence type="ECO:0000313" key="3">
    <source>
        <dbReference type="Proteomes" id="UP000304148"/>
    </source>
</evidence>
<keyword evidence="1" id="KW-0472">Membrane</keyword>
<feature type="transmembrane region" description="Helical" evidence="1">
    <location>
        <begin position="492"/>
        <end position="513"/>
    </location>
</feature>
<dbReference type="InterPro" id="IPR043748">
    <property type="entry name" value="DUF5693"/>
</dbReference>
<dbReference type="RefSeq" id="WP_138188441.1">
    <property type="nucleotide sequence ID" value="NZ_LS992241.1"/>
</dbReference>
<reference evidence="3" key="1">
    <citation type="submission" date="2018-08" db="EMBL/GenBank/DDBJ databases">
        <authorList>
            <person name="Chevrot R."/>
        </authorList>
    </citation>
    <scope>NUCLEOTIDE SEQUENCE [LARGE SCALE GENOMIC DNA]</scope>
</reference>
<feature type="transmembrane region" description="Helical" evidence="1">
    <location>
        <begin position="421"/>
        <end position="440"/>
    </location>
</feature>
<dbReference type="AlphaFoldDB" id="A0A383RHF2"/>
<feature type="transmembrane region" description="Helical" evidence="1">
    <location>
        <begin position="15"/>
        <end position="32"/>
    </location>
</feature>
<proteinExistence type="predicted"/>
<feature type="transmembrane region" description="Helical" evidence="1">
    <location>
        <begin position="582"/>
        <end position="597"/>
    </location>
</feature>
<feature type="transmembrane region" description="Helical" evidence="1">
    <location>
        <begin position="635"/>
        <end position="655"/>
    </location>
</feature>
<dbReference type="EMBL" id="LS992241">
    <property type="protein sequence ID" value="SYX86527.1"/>
    <property type="molecule type" value="Genomic_DNA"/>
</dbReference>
<gene>
    <name evidence="2" type="ORF">PBLR_14953</name>
</gene>
<evidence type="ECO:0000313" key="2">
    <source>
        <dbReference type="EMBL" id="SYX86527.1"/>
    </source>
</evidence>
<dbReference type="Pfam" id="PF18949">
    <property type="entry name" value="DUF5693"/>
    <property type="match status" value="1"/>
</dbReference>
<dbReference type="Proteomes" id="UP000304148">
    <property type="component" value="Chromosome"/>
</dbReference>
<organism evidence="2 3">
    <name type="scientific">Paenibacillus alvei</name>
    <name type="common">Bacillus alvei</name>
    <dbReference type="NCBI Taxonomy" id="44250"/>
    <lineage>
        <taxon>Bacteria</taxon>
        <taxon>Bacillati</taxon>
        <taxon>Bacillota</taxon>
        <taxon>Bacilli</taxon>
        <taxon>Bacillales</taxon>
        <taxon>Paenibacillaceae</taxon>
        <taxon>Paenibacillus</taxon>
    </lineage>
</organism>
<accession>A0A383RHF2</accession>
<feature type="transmembrane region" description="Helical" evidence="1">
    <location>
        <begin position="374"/>
        <end position="401"/>
    </location>
</feature>
<protein>
    <submittedName>
        <fullName evidence="2">Uncharacterized protein</fullName>
    </submittedName>
</protein>
<name>A0A383RHF2_PAEAL</name>
<keyword evidence="1" id="KW-1133">Transmembrane helix</keyword>